<dbReference type="SUPFAM" id="SSF56719">
    <property type="entry name" value="Type II DNA topoisomerase"/>
    <property type="match status" value="1"/>
</dbReference>
<dbReference type="FunFam" id="3.30.565.10:FF:000002">
    <property type="entry name" value="DNA gyrase subunit B"/>
    <property type="match status" value="1"/>
</dbReference>
<feature type="site" description="Interaction with DNA" evidence="10">
    <location>
        <position position="471"/>
    </location>
</feature>
<dbReference type="CDD" id="cd16928">
    <property type="entry name" value="HATPase_GyrB-like"/>
    <property type="match status" value="1"/>
</dbReference>
<proteinExistence type="inferred from homology"/>
<dbReference type="GO" id="GO:0005737">
    <property type="term" value="C:cytoplasm"/>
    <property type="evidence" value="ECO:0007669"/>
    <property type="project" value="UniProtKB-SubCell"/>
</dbReference>
<dbReference type="InterPro" id="IPR013506">
    <property type="entry name" value="Topo_IIA_bsu_dom2"/>
</dbReference>
<evidence type="ECO:0000256" key="4">
    <source>
        <dbReference type="ARBA" id="ARBA00022741"/>
    </source>
</evidence>
<dbReference type="HAMAP" id="MF_01898">
    <property type="entry name" value="GyrB"/>
    <property type="match status" value="1"/>
</dbReference>
<comment type="catalytic activity">
    <reaction evidence="1 10">
        <text>ATP-dependent breakage, passage and rejoining of double-stranded DNA.</text>
        <dbReference type="EC" id="5.6.2.2"/>
    </reaction>
</comment>
<name>A0A3T0TTD2_9BACT</name>
<dbReference type="InterPro" id="IPR018522">
    <property type="entry name" value="TopoIIA_CS"/>
</dbReference>
<dbReference type="InterPro" id="IPR002288">
    <property type="entry name" value="DNA_gyrase_B_C"/>
</dbReference>
<dbReference type="InterPro" id="IPR020568">
    <property type="entry name" value="Ribosomal_Su5_D2-typ_SF"/>
</dbReference>
<evidence type="ECO:0000256" key="3">
    <source>
        <dbReference type="ARBA" id="ARBA00022723"/>
    </source>
</evidence>
<feature type="site" description="Interaction with DNA" evidence="10">
    <location>
        <position position="474"/>
    </location>
</feature>
<dbReference type="GO" id="GO:0005524">
    <property type="term" value="F:ATP binding"/>
    <property type="evidence" value="ECO:0007669"/>
    <property type="project" value="UniProtKB-UniRule"/>
</dbReference>
<dbReference type="KEGG" id="mphc:DMC14_000905"/>
<dbReference type="SUPFAM" id="SSF55874">
    <property type="entry name" value="ATPase domain of HSP90 chaperone/DNA topoisomerase II/histidine kinase"/>
    <property type="match status" value="1"/>
</dbReference>
<gene>
    <name evidence="10" type="primary">gyrB</name>
    <name evidence="12" type="ORF">DMC14_000905</name>
</gene>
<dbReference type="RefSeq" id="WP_116171833.1">
    <property type="nucleotide sequence ID" value="NZ_CP033058.2"/>
</dbReference>
<dbReference type="SMART" id="SM00433">
    <property type="entry name" value="TOP2c"/>
    <property type="match status" value="1"/>
</dbReference>
<dbReference type="GO" id="GO:0006265">
    <property type="term" value="P:DNA topological change"/>
    <property type="evidence" value="ECO:0007669"/>
    <property type="project" value="UniProtKB-UniRule"/>
</dbReference>
<keyword evidence="5 10" id="KW-0067">ATP-binding</keyword>
<feature type="binding site" evidence="10">
    <location>
        <position position="521"/>
    </location>
    <ligand>
        <name>Mg(2+)</name>
        <dbReference type="ChEBI" id="CHEBI:18420"/>
        <label>2</label>
    </ligand>
</feature>
<comment type="cofactor">
    <cofactor evidence="10">
        <name>Mg(2+)</name>
        <dbReference type="ChEBI" id="CHEBI:18420"/>
    </cofactor>
    <cofactor evidence="10">
        <name>Mn(2+)</name>
        <dbReference type="ChEBI" id="CHEBI:29035"/>
    </cofactor>
    <cofactor evidence="10">
        <name>Ca(2+)</name>
        <dbReference type="ChEBI" id="CHEBI:29108"/>
    </cofactor>
    <text evidence="10">Binds two Mg(2+) per subunit. The magnesium ions form salt bridges with both the protein and the DNA. Can also accept other divalent metal cations, such as Mn(2+) or Ca(2+).</text>
</comment>
<dbReference type="GO" id="GO:0046872">
    <property type="term" value="F:metal ion binding"/>
    <property type="evidence" value="ECO:0007669"/>
    <property type="project" value="UniProtKB-KW"/>
</dbReference>
<dbReference type="SMART" id="SM00387">
    <property type="entry name" value="HATPase_c"/>
    <property type="match status" value="1"/>
</dbReference>
<feature type="binding site" evidence="10">
    <location>
        <position position="519"/>
    </location>
    <ligand>
        <name>Mg(2+)</name>
        <dbReference type="ChEBI" id="CHEBI:18420"/>
        <label>2</label>
    </ligand>
</feature>
<dbReference type="InterPro" id="IPR014721">
    <property type="entry name" value="Ribsml_uS5_D2-typ_fold_subgr"/>
</dbReference>
<keyword evidence="8" id="KW-0238">DNA-binding</keyword>
<dbReference type="InterPro" id="IPR011557">
    <property type="entry name" value="GyrB"/>
</dbReference>
<dbReference type="Proteomes" id="UP000256585">
    <property type="component" value="Chromosome"/>
</dbReference>
<feature type="domain" description="Toprim" evidence="11">
    <location>
        <begin position="440"/>
        <end position="554"/>
    </location>
</feature>
<comment type="similarity">
    <text evidence="2 10">Belongs to the type II topoisomerase GyrB family.</text>
</comment>
<dbReference type="Pfam" id="PF00986">
    <property type="entry name" value="DNA_gyraseB_C"/>
    <property type="match status" value="1"/>
</dbReference>
<dbReference type="PANTHER" id="PTHR45866:SF1">
    <property type="entry name" value="DNA GYRASE SUBUNIT B, MITOCHONDRIAL"/>
    <property type="match status" value="1"/>
</dbReference>
<evidence type="ECO:0000256" key="2">
    <source>
        <dbReference type="ARBA" id="ARBA00010708"/>
    </source>
</evidence>
<evidence type="ECO:0000256" key="6">
    <source>
        <dbReference type="ARBA" id="ARBA00022842"/>
    </source>
</evidence>
<dbReference type="InterPro" id="IPR001241">
    <property type="entry name" value="Topo_IIA"/>
</dbReference>
<evidence type="ECO:0000256" key="1">
    <source>
        <dbReference type="ARBA" id="ARBA00000185"/>
    </source>
</evidence>
<dbReference type="InterPro" id="IPR013759">
    <property type="entry name" value="Topo_IIA_B_C"/>
</dbReference>
<dbReference type="CDD" id="cd00822">
    <property type="entry name" value="TopoII_Trans_DNA_gyrase"/>
    <property type="match status" value="1"/>
</dbReference>
<keyword evidence="9 10" id="KW-0413">Isomerase</keyword>
<comment type="subcellular location">
    <subcellularLocation>
        <location evidence="10">Cytoplasm</location>
    </subcellularLocation>
</comment>
<dbReference type="FunFam" id="3.40.50.670:FF:000002">
    <property type="entry name" value="DNA gyrase subunit B"/>
    <property type="match status" value="1"/>
</dbReference>
<evidence type="ECO:0000313" key="13">
    <source>
        <dbReference type="Proteomes" id="UP000256585"/>
    </source>
</evidence>
<evidence type="ECO:0000313" key="12">
    <source>
        <dbReference type="EMBL" id="AZZ65352.1"/>
    </source>
</evidence>
<accession>A0A3T0TTD2</accession>
<evidence type="ECO:0000259" key="11">
    <source>
        <dbReference type="PROSITE" id="PS50880"/>
    </source>
</evidence>
<dbReference type="GO" id="GO:0003677">
    <property type="term" value="F:DNA binding"/>
    <property type="evidence" value="ECO:0007669"/>
    <property type="project" value="UniProtKB-KW"/>
</dbReference>
<keyword evidence="3 10" id="KW-0479">Metal-binding</keyword>
<dbReference type="EMBL" id="CP033058">
    <property type="protein sequence ID" value="AZZ65352.1"/>
    <property type="molecule type" value="Genomic_DNA"/>
</dbReference>
<dbReference type="Pfam" id="PF02518">
    <property type="entry name" value="HATPase_c"/>
    <property type="match status" value="1"/>
</dbReference>
<comment type="subunit">
    <text evidence="10">Heterotetramer, composed of two GyrA and two GyrB chains. In the heterotetramer, GyrA contains the active site tyrosine that forms a transient covalent intermediate with DNA, while GyrB binds cofactors and catalyzes ATP hydrolysis.</text>
</comment>
<dbReference type="InterPro" id="IPR013760">
    <property type="entry name" value="Topo_IIA-like_dom_sf"/>
</dbReference>
<dbReference type="Gene3D" id="3.40.50.670">
    <property type="match status" value="1"/>
</dbReference>
<dbReference type="EC" id="5.6.2.2" evidence="10"/>
<dbReference type="Gene3D" id="3.30.565.10">
    <property type="entry name" value="Histidine kinase-like ATPase, C-terminal domain"/>
    <property type="match status" value="1"/>
</dbReference>
<sequence length="656" mass="73348">MSEQKKYEASDIQVLEGLDPVRIRPGMYIGSTGYKGIHHLIWEILDNSVDEAMAGFATQINVTLYPNNFIEIEDNGRGMPVDIHHSTNKSAVETILTVLHAGGKFDSNNYKVSGGLHGVGASVVNALSDSFEVWVKRGGKLYYQKYEHGGKPLEDLKVIGEVSLNETGTKIKFHPDYTIMDKIDFDFGTISDHIKQVAYLNKGLTFNLFDITKNTKKTFCFEGGIVDYVKELNKGKKLINSDVIYALGSIVDHEKPTEEQLANNQEPKRVDILVEVAFQYNEAYQSTVISYANNIQTTEGGTHESGFYDSIVRIFNKYAEDNKLFKNATEKISKEDSKEGLIAVISIKHSNPVFDGQTKAKFGSANARFATNKVVSEVLERYLAENPIIAKNIINKCLQSQRARLAANAAKEASRKKDGLEFSGLPGKLADCSSKNAEVRELFIVEGNSAGGSAKGGRDRSIQAILPLRGKVINAEKNDRTKFLSNQEIQTIIHALGTGIGEEFNINKVKYHKIIIMTDADVDGAHITTLLLTFFYRYLKPLIEYGLVYIAMPPLYKIVAGKVVEYAYNDVQKDEILAKLEDKKSVSIQRYKGLGEMDAEQLWETTMNPETRKMLQVQINDMAICDTVFTTLMGEEVDPRHDFIEENAKYVSNIDF</sequence>
<keyword evidence="10" id="KW-0963">Cytoplasm</keyword>
<dbReference type="PANTHER" id="PTHR45866">
    <property type="entry name" value="DNA GYRASE/TOPOISOMERASE SUBUNIT B"/>
    <property type="match status" value="1"/>
</dbReference>
<keyword evidence="13" id="KW-1185">Reference proteome</keyword>
<organism evidence="12 13">
    <name type="scientific">Metamycoplasma phocicerebrale</name>
    <dbReference type="NCBI Taxonomy" id="142649"/>
    <lineage>
        <taxon>Bacteria</taxon>
        <taxon>Bacillati</taxon>
        <taxon>Mycoplasmatota</taxon>
        <taxon>Mycoplasmoidales</taxon>
        <taxon>Metamycoplasmataceae</taxon>
        <taxon>Metamycoplasma</taxon>
    </lineage>
</organism>
<dbReference type="PRINTS" id="PR00418">
    <property type="entry name" value="TPI2FAMILY"/>
</dbReference>
<feature type="binding site" evidence="10">
    <location>
        <position position="519"/>
    </location>
    <ligand>
        <name>Mg(2+)</name>
        <dbReference type="ChEBI" id="CHEBI:18420"/>
        <label>1</label>
        <note>catalytic</note>
    </ligand>
</feature>
<keyword evidence="6 10" id="KW-0460">Magnesium</keyword>
<dbReference type="OrthoDB" id="9802808at2"/>
<dbReference type="Pfam" id="PF01751">
    <property type="entry name" value="Toprim"/>
    <property type="match status" value="1"/>
</dbReference>
<dbReference type="Pfam" id="PF00204">
    <property type="entry name" value="DNA_gyraseB"/>
    <property type="match status" value="1"/>
</dbReference>
<dbReference type="PRINTS" id="PR01159">
    <property type="entry name" value="DNAGYRASEB"/>
</dbReference>
<dbReference type="GO" id="GO:0006261">
    <property type="term" value="P:DNA-templated DNA replication"/>
    <property type="evidence" value="ECO:0007669"/>
    <property type="project" value="UniProtKB-UniRule"/>
</dbReference>
<dbReference type="InterPro" id="IPR000565">
    <property type="entry name" value="Topo_IIA_B"/>
</dbReference>
<evidence type="ECO:0000256" key="7">
    <source>
        <dbReference type="ARBA" id="ARBA00023029"/>
    </source>
</evidence>
<dbReference type="InterPro" id="IPR003594">
    <property type="entry name" value="HATPase_dom"/>
</dbReference>
<protein>
    <recommendedName>
        <fullName evidence="10">DNA gyrase subunit B</fullName>
        <ecNumber evidence="10">5.6.2.2</ecNumber>
    </recommendedName>
</protein>
<evidence type="ECO:0000256" key="9">
    <source>
        <dbReference type="ARBA" id="ARBA00023235"/>
    </source>
</evidence>
<dbReference type="AlphaFoldDB" id="A0A3T0TTD2"/>
<reference evidence="12" key="1">
    <citation type="submission" date="2019-03" db="EMBL/GenBank/DDBJ databases">
        <title>Draft Sequence and Annotation of the Mycoplasma phocicerebrale Strain 1049T Genome.</title>
        <authorList>
            <person name="Frasca S.Jr."/>
            <person name="Kutish G.F."/>
            <person name="Castellanos Gell J."/>
            <person name="Michaels D.L."/>
            <person name="Brown D.R."/>
        </authorList>
    </citation>
    <scope>NUCLEOTIDE SEQUENCE</scope>
    <source>
        <strain evidence="12">1049</strain>
    </source>
</reference>
<comment type="function">
    <text evidence="10">A type II topoisomerase that negatively supercoils closed circular double-stranded (ds) DNA in an ATP-dependent manner to modulate DNA topology and maintain chromosomes in an underwound state. Negative supercoiling favors strand separation, and DNA replication, transcription, recombination and repair, all of which involve strand separation. Also able to catalyze the interconversion of other topological isomers of dsDNA rings, including catenanes and knotted rings. Type II topoisomerases break and join 2 DNA strands simultaneously in an ATP-dependent manner.</text>
</comment>
<feature type="binding site" evidence="10">
    <location>
        <position position="446"/>
    </location>
    <ligand>
        <name>Mg(2+)</name>
        <dbReference type="ChEBI" id="CHEBI:18420"/>
        <label>1</label>
        <note>catalytic</note>
    </ligand>
</feature>
<dbReference type="PROSITE" id="PS50880">
    <property type="entry name" value="TOPRIM"/>
    <property type="match status" value="1"/>
</dbReference>
<evidence type="ECO:0000256" key="8">
    <source>
        <dbReference type="ARBA" id="ARBA00023125"/>
    </source>
</evidence>
<dbReference type="InterPro" id="IPR036890">
    <property type="entry name" value="HATPase_C_sf"/>
</dbReference>
<keyword evidence="4 10" id="KW-0547">Nucleotide-binding</keyword>
<dbReference type="NCBIfam" id="NF004189">
    <property type="entry name" value="PRK05644.1"/>
    <property type="match status" value="1"/>
</dbReference>
<dbReference type="GO" id="GO:0034335">
    <property type="term" value="F:DNA negative supercoiling activity"/>
    <property type="evidence" value="ECO:0007669"/>
    <property type="project" value="UniProtKB-ARBA"/>
</dbReference>
<evidence type="ECO:0000256" key="10">
    <source>
        <dbReference type="HAMAP-Rule" id="MF_01898"/>
    </source>
</evidence>
<comment type="miscellaneous">
    <text evidence="10">Few gyrases are as efficient as E.coli at forming negative supercoils. Not all organisms have 2 type II topoisomerases; in organisms with a single type II topoisomerase this enzyme also has to decatenate newly replicated chromosomes.</text>
</comment>
<dbReference type="InterPro" id="IPR006171">
    <property type="entry name" value="TOPRIM_dom"/>
</dbReference>
<evidence type="ECO:0000256" key="5">
    <source>
        <dbReference type="ARBA" id="ARBA00022840"/>
    </source>
</evidence>
<dbReference type="SUPFAM" id="SSF54211">
    <property type="entry name" value="Ribosomal protein S5 domain 2-like"/>
    <property type="match status" value="1"/>
</dbReference>
<keyword evidence="7 10" id="KW-0799">Topoisomerase</keyword>
<dbReference type="GO" id="GO:0005694">
    <property type="term" value="C:chromosome"/>
    <property type="evidence" value="ECO:0007669"/>
    <property type="project" value="InterPro"/>
</dbReference>
<dbReference type="PROSITE" id="PS00177">
    <property type="entry name" value="TOPOISOMERASE_II"/>
    <property type="match status" value="1"/>
</dbReference>
<dbReference type="Gene3D" id="3.30.230.10">
    <property type="match status" value="1"/>
</dbReference>